<reference evidence="1" key="1">
    <citation type="submission" date="2023-10" db="EMBL/GenBank/DDBJ databases">
        <authorList>
            <person name="Guldener U."/>
        </authorList>
    </citation>
    <scope>NUCLEOTIDE SEQUENCE</scope>
    <source>
        <strain evidence="1">Mp4</strain>
    </source>
</reference>
<dbReference type="EMBL" id="OAPG01000004">
    <property type="protein sequence ID" value="SNX83507.1"/>
    <property type="molecule type" value="Genomic_DNA"/>
</dbReference>
<comment type="caution">
    <text evidence="1">The sequence shown here is derived from an EMBL/GenBank/DDBJ whole genome shotgun (WGS) entry which is preliminary data.</text>
</comment>
<protein>
    <submittedName>
        <fullName evidence="1">Uncharacterized protein</fullName>
    </submittedName>
</protein>
<name>A0AAJ5C4C8_9BASI</name>
<proteinExistence type="predicted"/>
<dbReference type="AlphaFoldDB" id="A0AAJ5C4C8"/>
<dbReference type="Proteomes" id="UP001294444">
    <property type="component" value="Unassembled WGS sequence"/>
</dbReference>
<accession>A0AAJ5C4C8</accession>
<keyword evidence="2" id="KW-1185">Reference proteome</keyword>
<evidence type="ECO:0000313" key="1">
    <source>
        <dbReference type="EMBL" id="SNX83507.1"/>
    </source>
</evidence>
<gene>
    <name evidence="1" type="ORF">MEPE_02214</name>
</gene>
<evidence type="ECO:0000313" key="2">
    <source>
        <dbReference type="Proteomes" id="UP001294444"/>
    </source>
</evidence>
<sequence length="173" mass="20373">MAPIMGWLQKAVGKRGQARRLEVRLRRTIGRVQEEKQLANAEAACLGSNGTDGVEERRVLVGREEEESRKCQRLLARPKKIKRMDYGIRRLSERIGRSHSHRDCRIRSLSFMRLAKAVTKKDTQRFGRFEERKKERLHIDSRKRKRRQAIEARKYYSADRWAKGDDSKLTLPD</sequence>
<organism evidence="1 2">
    <name type="scientific">Melanopsichium pennsylvanicum</name>
    <dbReference type="NCBI Taxonomy" id="63383"/>
    <lineage>
        <taxon>Eukaryota</taxon>
        <taxon>Fungi</taxon>
        <taxon>Dikarya</taxon>
        <taxon>Basidiomycota</taxon>
        <taxon>Ustilaginomycotina</taxon>
        <taxon>Ustilaginomycetes</taxon>
        <taxon>Ustilaginales</taxon>
        <taxon>Ustilaginaceae</taxon>
        <taxon>Melanopsichium</taxon>
    </lineage>
</organism>